<feature type="transmembrane region" description="Helical" evidence="1">
    <location>
        <begin position="12"/>
        <end position="38"/>
    </location>
</feature>
<dbReference type="AlphaFoldDB" id="A0A5M3WZX0"/>
<keyword evidence="1" id="KW-1133">Transmembrane helix</keyword>
<protein>
    <submittedName>
        <fullName evidence="2">Uncharacterized protein</fullName>
    </submittedName>
</protein>
<accession>A0A5M3WZX0</accession>
<reference evidence="2 3" key="1">
    <citation type="submission" date="2019-10" db="EMBL/GenBank/DDBJ databases">
        <title>Whole genome shotgun sequence of Acrocarpospora macrocephala NBRC 16266.</title>
        <authorList>
            <person name="Ichikawa N."/>
            <person name="Kimura A."/>
            <person name="Kitahashi Y."/>
            <person name="Komaki H."/>
            <person name="Oguchi A."/>
        </authorList>
    </citation>
    <scope>NUCLEOTIDE SEQUENCE [LARGE SCALE GENOMIC DNA]</scope>
    <source>
        <strain evidence="2 3">NBRC 16266</strain>
    </source>
</reference>
<organism evidence="2 3">
    <name type="scientific">Acrocarpospora macrocephala</name>
    <dbReference type="NCBI Taxonomy" id="150177"/>
    <lineage>
        <taxon>Bacteria</taxon>
        <taxon>Bacillati</taxon>
        <taxon>Actinomycetota</taxon>
        <taxon>Actinomycetes</taxon>
        <taxon>Streptosporangiales</taxon>
        <taxon>Streptosporangiaceae</taxon>
        <taxon>Acrocarpospora</taxon>
    </lineage>
</organism>
<evidence type="ECO:0000313" key="3">
    <source>
        <dbReference type="Proteomes" id="UP000331127"/>
    </source>
</evidence>
<keyword evidence="1" id="KW-0812">Transmembrane</keyword>
<evidence type="ECO:0000313" key="2">
    <source>
        <dbReference type="EMBL" id="GES15007.1"/>
    </source>
</evidence>
<feature type="transmembrane region" description="Helical" evidence="1">
    <location>
        <begin position="58"/>
        <end position="86"/>
    </location>
</feature>
<dbReference type="Proteomes" id="UP000331127">
    <property type="component" value="Unassembled WGS sequence"/>
</dbReference>
<dbReference type="EMBL" id="BLAE01000068">
    <property type="protein sequence ID" value="GES15007.1"/>
    <property type="molecule type" value="Genomic_DNA"/>
</dbReference>
<keyword evidence="1" id="KW-0472">Membrane</keyword>
<comment type="caution">
    <text evidence="2">The sequence shown here is derived from an EMBL/GenBank/DDBJ whole genome shotgun (WGS) entry which is preliminary data.</text>
</comment>
<gene>
    <name evidence="2" type="ORF">Amac_086040</name>
</gene>
<proteinExistence type="predicted"/>
<evidence type="ECO:0000256" key="1">
    <source>
        <dbReference type="SAM" id="Phobius"/>
    </source>
</evidence>
<keyword evidence="3" id="KW-1185">Reference proteome</keyword>
<sequence length="87" mass="9942">MDEKRESQDKEASYLRIAFWLLFPLVILYYGSLFLSGFVNDVLTSARRRLGLKPTEKYVGVIFVCVLIALVVAEVALFKAFFGLLFD</sequence>
<name>A0A5M3WZX0_9ACTN</name>